<reference evidence="1" key="1">
    <citation type="journal article" date="2012" name="PLoS ONE">
        <title>Gene sets for utilization of primary and secondary nutrition supplies in the distal gut of endangered iberian lynx.</title>
        <authorList>
            <person name="Alcaide M."/>
            <person name="Messina E."/>
            <person name="Richter M."/>
            <person name="Bargiela R."/>
            <person name="Peplies J."/>
            <person name="Huws S.A."/>
            <person name="Newbold C.J."/>
            <person name="Golyshin P.N."/>
            <person name="Simon M.A."/>
            <person name="Lopez G."/>
            <person name="Yakimov M.M."/>
            <person name="Ferrer M."/>
        </authorList>
    </citation>
    <scope>NUCLEOTIDE SEQUENCE</scope>
</reference>
<dbReference type="AlphaFoldDB" id="J9FIU4"/>
<name>J9FIU4_9ZZZZ</name>
<evidence type="ECO:0000313" key="1">
    <source>
        <dbReference type="EMBL" id="EJW94358.1"/>
    </source>
</evidence>
<accession>J9FIU4</accession>
<organism evidence="1">
    <name type="scientific">gut metagenome</name>
    <dbReference type="NCBI Taxonomy" id="749906"/>
    <lineage>
        <taxon>unclassified sequences</taxon>
        <taxon>metagenomes</taxon>
        <taxon>organismal metagenomes</taxon>
    </lineage>
</organism>
<proteinExistence type="predicted"/>
<sequence length="34" mass="4273">MLLSRPFVSLYRKIHRKWKQLPKDKNKYLLKMNV</sequence>
<protein>
    <submittedName>
        <fullName evidence="1">Uncharacterized protein</fullName>
    </submittedName>
</protein>
<dbReference type="EMBL" id="AMCI01006424">
    <property type="protein sequence ID" value="EJW94358.1"/>
    <property type="molecule type" value="Genomic_DNA"/>
</dbReference>
<gene>
    <name evidence="1" type="ORF">EVA_17535</name>
</gene>
<comment type="caution">
    <text evidence="1">The sequence shown here is derived from an EMBL/GenBank/DDBJ whole genome shotgun (WGS) entry which is preliminary data.</text>
</comment>